<accession>A0A388JLX3</accession>
<evidence type="ECO:0000256" key="1">
    <source>
        <dbReference type="SAM" id="MobiDB-lite"/>
    </source>
</evidence>
<name>A0A388JLX3_CHABU</name>
<dbReference type="PANTHER" id="PTHR43689">
    <property type="entry name" value="HYDROLASE"/>
    <property type="match status" value="1"/>
</dbReference>
<dbReference type="Pfam" id="PF12697">
    <property type="entry name" value="Abhydrolase_6"/>
    <property type="match status" value="2"/>
</dbReference>
<gene>
    <name evidence="3" type="ORF">CBR_g221</name>
</gene>
<feature type="compositionally biased region" description="Low complexity" evidence="1">
    <location>
        <begin position="143"/>
        <end position="153"/>
    </location>
</feature>
<feature type="domain" description="AB hydrolase-1" evidence="2">
    <location>
        <begin position="667"/>
        <end position="773"/>
    </location>
</feature>
<feature type="region of interest" description="Disordered" evidence="1">
    <location>
        <begin position="17"/>
        <end position="45"/>
    </location>
</feature>
<dbReference type="InterPro" id="IPR029058">
    <property type="entry name" value="AB_hydrolase_fold"/>
</dbReference>
<comment type="caution">
    <text evidence="3">The sequence shown here is derived from an EMBL/GenBank/DDBJ whole genome shotgun (WGS) entry which is preliminary data.</text>
</comment>
<dbReference type="InterPro" id="IPR000073">
    <property type="entry name" value="AB_hydrolase_1"/>
</dbReference>
<dbReference type="EMBL" id="BFEA01000001">
    <property type="protein sequence ID" value="GBG58820.1"/>
    <property type="molecule type" value="Genomic_DNA"/>
</dbReference>
<organism evidence="3 4">
    <name type="scientific">Chara braunii</name>
    <name type="common">Braun's stonewort</name>
    <dbReference type="NCBI Taxonomy" id="69332"/>
    <lineage>
        <taxon>Eukaryota</taxon>
        <taxon>Viridiplantae</taxon>
        <taxon>Streptophyta</taxon>
        <taxon>Charophyceae</taxon>
        <taxon>Charales</taxon>
        <taxon>Characeae</taxon>
        <taxon>Chara</taxon>
    </lineage>
</organism>
<dbReference type="PANTHER" id="PTHR43689:SF1">
    <property type="entry name" value="ALPHA_BETA-HYDROLASES SUPERFAMILY PROTEIN"/>
    <property type="match status" value="1"/>
</dbReference>
<dbReference type="Gramene" id="GBG58820">
    <property type="protein sequence ID" value="GBG58820"/>
    <property type="gene ID" value="CBR_g221"/>
</dbReference>
<feature type="compositionally biased region" description="Basic and acidic residues" evidence="1">
    <location>
        <begin position="273"/>
        <end position="284"/>
    </location>
</feature>
<evidence type="ECO:0000313" key="4">
    <source>
        <dbReference type="Proteomes" id="UP000265515"/>
    </source>
</evidence>
<dbReference type="Proteomes" id="UP000265515">
    <property type="component" value="Unassembled WGS sequence"/>
</dbReference>
<feature type="compositionally biased region" description="Basic and acidic residues" evidence="1">
    <location>
        <begin position="378"/>
        <end position="389"/>
    </location>
</feature>
<feature type="compositionally biased region" description="Polar residues" evidence="1">
    <location>
        <begin position="390"/>
        <end position="413"/>
    </location>
</feature>
<dbReference type="AlphaFoldDB" id="A0A388JLX3"/>
<reference evidence="3 4" key="1">
    <citation type="journal article" date="2018" name="Cell">
        <title>The Chara Genome: Secondary Complexity and Implications for Plant Terrestrialization.</title>
        <authorList>
            <person name="Nishiyama T."/>
            <person name="Sakayama H."/>
            <person name="Vries J.D."/>
            <person name="Buschmann H."/>
            <person name="Saint-Marcoux D."/>
            <person name="Ullrich K.K."/>
            <person name="Haas F.B."/>
            <person name="Vanderstraeten L."/>
            <person name="Becker D."/>
            <person name="Lang D."/>
            <person name="Vosolsobe S."/>
            <person name="Rombauts S."/>
            <person name="Wilhelmsson P.K.I."/>
            <person name="Janitza P."/>
            <person name="Kern R."/>
            <person name="Heyl A."/>
            <person name="Rumpler F."/>
            <person name="Villalobos L.I.A.C."/>
            <person name="Clay J.M."/>
            <person name="Skokan R."/>
            <person name="Toyoda A."/>
            <person name="Suzuki Y."/>
            <person name="Kagoshima H."/>
            <person name="Schijlen E."/>
            <person name="Tajeshwar N."/>
            <person name="Catarino B."/>
            <person name="Hetherington A.J."/>
            <person name="Saltykova A."/>
            <person name="Bonnot C."/>
            <person name="Breuninger H."/>
            <person name="Symeonidi A."/>
            <person name="Radhakrishnan G.V."/>
            <person name="Van Nieuwerburgh F."/>
            <person name="Deforce D."/>
            <person name="Chang C."/>
            <person name="Karol K.G."/>
            <person name="Hedrich R."/>
            <person name="Ulvskov P."/>
            <person name="Glockner G."/>
            <person name="Delwiche C.F."/>
            <person name="Petrasek J."/>
            <person name="Van de Peer Y."/>
            <person name="Friml J."/>
            <person name="Beilby M."/>
            <person name="Dolan L."/>
            <person name="Kohara Y."/>
            <person name="Sugano S."/>
            <person name="Fujiyama A."/>
            <person name="Delaux P.-M."/>
            <person name="Quint M."/>
            <person name="TheiBen G."/>
            <person name="Hagemann M."/>
            <person name="Harholt J."/>
            <person name="Dunand C."/>
            <person name="Zachgo S."/>
            <person name="Langdale J."/>
            <person name="Maumus F."/>
            <person name="Straeten D.V.D."/>
            <person name="Gould S.B."/>
            <person name="Rensing S.A."/>
        </authorList>
    </citation>
    <scope>NUCLEOTIDE SEQUENCE [LARGE SCALE GENOMIC DNA]</scope>
    <source>
        <strain evidence="3 4">S276</strain>
    </source>
</reference>
<feature type="compositionally biased region" description="Pro residues" evidence="1">
    <location>
        <begin position="788"/>
        <end position="798"/>
    </location>
</feature>
<protein>
    <recommendedName>
        <fullName evidence="2">AB hydrolase-1 domain-containing protein</fullName>
    </recommendedName>
</protein>
<feature type="compositionally biased region" description="Basic residues" evidence="1">
    <location>
        <begin position="26"/>
        <end position="36"/>
    </location>
</feature>
<feature type="region of interest" description="Disordered" evidence="1">
    <location>
        <begin position="378"/>
        <end position="415"/>
    </location>
</feature>
<sequence length="805" mass="86550">MAANVVKAHCVSLAAPKPLASDSSTRKSRTAGHSHRKDSPSPSSCSTFYAFETVSAFWGANDGRPPIPRTLNGIQAHHSNRSRQSFDLHPPRIRSCAESSRQGHALCSRVSPHSHFILGQNALIIVSETWNSQGPAKRWRQALPGSLSSPSPGRRQSYRLSAPSLPNRPHLVATSLRTLIVAPKPLRLLSRSEFRSTRRTKLTASDASLHLTKSQLTSTFVGRSLVSLPNRPRGRAQSLLRLTSMASLAGTGSLGTWPHDHSQQGGPFPTPSETEHLIPSERSDANMGGQENGGQVMSRRRKRLIAGIDQSELFQPADLAEPDSRFVDFLGVKLHYKLAAPDGGGGGGDSPPAGHRVEPSASTITSWFDDVQIVVDGRGHGNKEEEGRGETQSGANLGNTLSRESMGSTDSTTAGGGPNTAAVLLHGFGASIYSWQKVLHPIAQMVKAPALAFDRPAFGLTARVFPPVDTNNADDLSSAPYSTAFSAVATWALASKLLLAQKSVLIAHSAGSLVALDAYFRAPELFAAIVLVAPALLITGSTRRQQPPPPASTAASPLAGGHSESTSQLLANQEVHPIAGTGDCASGGDGAVMQSANRTSRGPVKECFHMLLVCITCVMAVFMTLCKWICGSISRASIRLLLVTLRSAFGLWLVRFAVDKFGDYAVKTAWHDVSACDEDVLANYKKPLKCQDWDKALVEFAASLMAIQKEEVPPLQRRLQNIKCPVLVISGDDDRIVPEWNSRRVAETIPLAQYRLLADCGHCPQEEKPQEFLSLLQAFFKEKLNIPPDVPGDKPPPQQQDHLGG</sequence>
<feature type="region of interest" description="Disordered" evidence="1">
    <location>
        <begin position="542"/>
        <end position="563"/>
    </location>
</feature>
<keyword evidence="4" id="KW-1185">Reference proteome</keyword>
<dbReference type="Gene3D" id="3.40.50.1820">
    <property type="entry name" value="alpha/beta hydrolase"/>
    <property type="match status" value="2"/>
</dbReference>
<feature type="domain" description="AB hydrolase-1" evidence="2">
    <location>
        <begin position="423"/>
        <end position="553"/>
    </location>
</feature>
<feature type="region of interest" description="Disordered" evidence="1">
    <location>
        <begin position="786"/>
        <end position="805"/>
    </location>
</feature>
<proteinExistence type="predicted"/>
<dbReference type="STRING" id="69332.A0A388JLX3"/>
<evidence type="ECO:0000313" key="3">
    <source>
        <dbReference type="EMBL" id="GBG58820.1"/>
    </source>
</evidence>
<dbReference type="SUPFAM" id="SSF53474">
    <property type="entry name" value="alpha/beta-Hydrolases"/>
    <property type="match status" value="1"/>
</dbReference>
<evidence type="ECO:0000259" key="2">
    <source>
        <dbReference type="Pfam" id="PF12697"/>
    </source>
</evidence>
<dbReference type="OrthoDB" id="19657at2759"/>
<feature type="region of interest" description="Disordered" evidence="1">
    <location>
        <begin position="137"/>
        <end position="164"/>
    </location>
</feature>
<feature type="region of interest" description="Disordered" evidence="1">
    <location>
        <begin position="253"/>
        <end position="295"/>
    </location>
</feature>